<gene>
    <name evidence="1" type="ORF">PENTCL1PPCAC_4058</name>
</gene>
<organism evidence="1 2">
    <name type="scientific">Pristionchus entomophagus</name>
    <dbReference type="NCBI Taxonomy" id="358040"/>
    <lineage>
        <taxon>Eukaryota</taxon>
        <taxon>Metazoa</taxon>
        <taxon>Ecdysozoa</taxon>
        <taxon>Nematoda</taxon>
        <taxon>Chromadorea</taxon>
        <taxon>Rhabditida</taxon>
        <taxon>Rhabditina</taxon>
        <taxon>Diplogasteromorpha</taxon>
        <taxon>Diplogasteroidea</taxon>
        <taxon>Neodiplogasteridae</taxon>
        <taxon>Pristionchus</taxon>
    </lineage>
</organism>
<evidence type="ECO:0000313" key="1">
    <source>
        <dbReference type="EMBL" id="GMS81883.1"/>
    </source>
</evidence>
<dbReference type="AlphaFoldDB" id="A0AAV5SMK9"/>
<accession>A0AAV5SMK9</accession>
<name>A0AAV5SMK9_9BILA</name>
<reference evidence="1" key="1">
    <citation type="submission" date="2023-10" db="EMBL/GenBank/DDBJ databases">
        <title>Genome assembly of Pristionchus species.</title>
        <authorList>
            <person name="Yoshida K."/>
            <person name="Sommer R.J."/>
        </authorList>
    </citation>
    <scope>NUCLEOTIDE SEQUENCE</scope>
    <source>
        <strain evidence="1">RS0144</strain>
    </source>
</reference>
<keyword evidence="2" id="KW-1185">Reference proteome</keyword>
<protein>
    <submittedName>
        <fullName evidence="1">Uncharacterized protein</fullName>
    </submittedName>
</protein>
<comment type="caution">
    <text evidence="1">The sequence shown here is derived from an EMBL/GenBank/DDBJ whole genome shotgun (WGS) entry which is preliminary data.</text>
</comment>
<dbReference type="Proteomes" id="UP001432027">
    <property type="component" value="Unassembled WGS sequence"/>
</dbReference>
<sequence length="123" mass="13726">VEKVNVVMNKPIKEEEDAEIIDLTVSLCPVLPSITEEPLNPVLTVNQQSSSNAIQSILDEQNLSIACRRKRRYDRINYAELLRAGFEDSNTDKKRRAVRSIPCSSNEIEETPMAIGDPVGSVN</sequence>
<evidence type="ECO:0000313" key="2">
    <source>
        <dbReference type="Proteomes" id="UP001432027"/>
    </source>
</evidence>
<proteinExistence type="predicted"/>
<feature type="non-terminal residue" evidence="1">
    <location>
        <position position="123"/>
    </location>
</feature>
<feature type="non-terminal residue" evidence="1">
    <location>
        <position position="1"/>
    </location>
</feature>
<dbReference type="EMBL" id="BTSX01000001">
    <property type="protein sequence ID" value="GMS81883.1"/>
    <property type="molecule type" value="Genomic_DNA"/>
</dbReference>